<protein>
    <submittedName>
        <fullName evidence="5">HTH DNA binding domain-containing protein</fullName>
    </submittedName>
</protein>
<dbReference type="Pfam" id="PF04967">
    <property type="entry name" value="HTH_10"/>
    <property type="match status" value="1"/>
</dbReference>
<dbReference type="InterPro" id="IPR056493">
    <property type="entry name" value="HVO_0513_N"/>
</dbReference>
<dbReference type="Proteomes" id="UP000183769">
    <property type="component" value="Unassembled WGS sequence"/>
</dbReference>
<evidence type="ECO:0000256" key="1">
    <source>
        <dbReference type="ARBA" id="ARBA00023015"/>
    </source>
</evidence>
<dbReference type="EMBL" id="FOXI01000002">
    <property type="protein sequence ID" value="SFP30107.1"/>
    <property type="molecule type" value="Genomic_DNA"/>
</dbReference>
<dbReference type="AlphaFoldDB" id="A0A1I5P827"/>
<feature type="domain" description="HVO-0513-like N-terminal" evidence="4">
    <location>
        <begin position="16"/>
        <end position="150"/>
    </location>
</feature>
<evidence type="ECO:0000256" key="2">
    <source>
        <dbReference type="ARBA" id="ARBA00023163"/>
    </source>
</evidence>
<accession>A0A1I5P827</accession>
<evidence type="ECO:0000313" key="5">
    <source>
        <dbReference type="EMBL" id="SFP30107.1"/>
    </source>
</evidence>
<dbReference type="Pfam" id="PF24278">
    <property type="entry name" value="HVO_0513_N"/>
    <property type="match status" value="1"/>
</dbReference>
<reference evidence="6" key="1">
    <citation type="submission" date="2016-10" db="EMBL/GenBank/DDBJ databases">
        <authorList>
            <person name="Varghese N."/>
            <person name="Submissions S."/>
        </authorList>
    </citation>
    <scope>NUCLEOTIDE SEQUENCE [LARGE SCALE GENOMIC DNA]</scope>
    <source>
        <strain evidence="6">CGMCC 1.10329</strain>
    </source>
</reference>
<sequence>MKYVRLRVTFSAETINPVHAAICDADAVDRDVLLHEDRSGPPPDTLLYHVDGDPDAFAGMLGDAPGVLEWAFTAVKDGTFYAFVEEAPPEGDEEILDALSRTGIMAVPPIEFASDRSATLTVVGTAGAIRPALEGLPGEMGMEVIRVGEYDRRRELFDSGLTGRQREAIAAAVDAGYYDSPRRGSIDDVAAALDVAPSTAAEHLRKAESRVMAAVSGADD</sequence>
<proteinExistence type="predicted"/>
<keyword evidence="6" id="KW-1185">Reference proteome</keyword>
<dbReference type="PANTHER" id="PTHR34236">
    <property type="entry name" value="DIMETHYL SULFOXIDE REDUCTASE TRANSCRIPTIONAL ACTIVATOR"/>
    <property type="match status" value="1"/>
</dbReference>
<feature type="domain" description="HTH bat-type" evidence="3">
    <location>
        <begin position="161"/>
        <end position="213"/>
    </location>
</feature>
<gene>
    <name evidence="5" type="ORF">SAMN05216277_102398</name>
</gene>
<keyword evidence="1" id="KW-0805">Transcription regulation</keyword>
<dbReference type="InterPro" id="IPR007050">
    <property type="entry name" value="HTH_bacterioopsin"/>
</dbReference>
<dbReference type="RefSeq" id="WP_074876109.1">
    <property type="nucleotide sequence ID" value="NZ_FOXI01000002.1"/>
</dbReference>
<evidence type="ECO:0000259" key="3">
    <source>
        <dbReference type="Pfam" id="PF04967"/>
    </source>
</evidence>
<evidence type="ECO:0000313" key="6">
    <source>
        <dbReference type="Proteomes" id="UP000183769"/>
    </source>
</evidence>
<evidence type="ECO:0000259" key="4">
    <source>
        <dbReference type="Pfam" id="PF24278"/>
    </source>
</evidence>
<name>A0A1I5P827_9EURY</name>
<organism evidence="5 6">
    <name type="scientific">Halolamina pelagica</name>
    <dbReference type="NCBI Taxonomy" id="699431"/>
    <lineage>
        <taxon>Archaea</taxon>
        <taxon>Methanobacteriati</taxon>
        <taxon>Methanobacteriota</taxon>
        <taxon>Stenosarchaea group</taxon>
        <taxon>Halobacteria</taxon>
        <taxon>Halobacteriales</taxon>
        <taxon>Haloferacaceae</taxon>
    </lineage>
</organism>
<keyword evidence="2" id="KW-0804">Transcription</keyword>
<dbReference type="PANTHER" id="PTHR34236:SF1">
    <property type="entry name" value="DIMETHYL SULFOXIDE REDUCTASE TRANSCRIPTIONAL ACTIVATOR"/>
    <property type="match status" value="1"/>
</dbReference>
<dbReference type="OrthoDB" id="313139at2157"/>